<evidence type="ECO:0000313" key="2">
    <source>
        <dbReference type="Proteomes" id="UP000576550"/>
    </source>
</evidence>
<evidence type="ECO:0000313" key="1">
    <source>
        <dbReference type="EMBL" id="HHX99653.1"/>
    </source>
</evidence>
<sequence length="315" mass="37511">MLKVKTNKNVVFLTLLINFLYPKEKEQFYLYTKIKEKFAQLIPQSFITNFKNTYGKDNQLSILYKYICLSIYLDSNFDFDFKDGEVYSDKFSKDVSFFKKHLKKLYRSIDFDSFYSTNIEKEYKELCKNIEEIFNRKPNILDILTNYWELNYTPEFVFIPNFVALGDCFGLNREGKFFSVTSPKVNKVTGKSEYYPVHVYSNTIHELSHSFFDEKIHVKYSKKELMDKVEKLGLNEEVLRVYGSAYFEECFVRAVTMRLNEIVNIYDLDDKGLKEKVKNYLLSNDNLGYPLVRFYYEKLMNREGESLQAIFESVL</sequence>
<name>A0A832QDZ3_9BACT</name>
<reference evidence="1 2" key="1">
    <citation type="journal article" date="2020" name="Biotechnol. Biofuels">
        <title>New insights from the biogas microbiome by comprehensive genome-resolved metagenomics of nearly 1600 species originating from multiple anaerobic digesters.</title>
        <authorList>
            <person name="Campanaro S."/>
            <person name="Treu L."/>
            <person name="Rodriguez-R L.M."/>
            <person name="Kovalovszki A."/>
            <person name="Ziels R.M."/>
            <person name="Maus I."/>
            <person name="Zhu X."/>
            <person name="Kougias P.G."/>
            <person name="Basile A."/>
            <person name="Luo G."/>
            <person name="Schluter A."/>
            <person name="Konstantinidis K.T."/>
            <person name="Angelidaki I."/>
        </authorList>
    </citation>
    <scope>NUCLEOTIDE SEQUENCE [LARGE SCALE GENOMIC DNA]</scope>
    <source>
        <strain evidence="1">AS05jafATM_89</strain>
    </source>
</reference>
<organism evidence="1 2">
    <name type="scientific">Candidatus Dojkabacteria bacterium</name>
    <dbReference type="NCBI Taxonomy" id="2099670"/>
    <lineage>
        <taxon>Bacteria</taxon>
        <taxon>Candidatus Dojkabacteria</taxon>
    </lineage>
</organism>
<comment type="caution">
    <text evidence="1">The sequence shown here is derived from an EMBL/GenBank/DDBJ whole genome shotgun (WGS) entry which is preliminary data.</text>
</comment>
<gene>
    <name evidence="1" type="ORF">GX533_03220</name>
</gene>
<dbReference type="AlphaFoldDB" id="A0A832QDZ3"/>
<protein>
    <recommendedName>
        <fullName evidence="3">DUF4932 domain-containing protein</fullName>
    </recommendedName>
</protein>
<dbReference type="EMBL" id="DUTP01000005">
    <property type="protein sequence ID" value="HHX99653.1"/>
    <property type="molecule type" value="Genomic_DNA"/>
</dbReference>
<proteinExistence type="predicted"/>
<accession>A0A832QDZ3</accession>
<evidence type="ECO:0008006" key="3">
    <source>
        <dbReference type="Google" id="ProtNLM"/>
    </source>
</evidence>
<dbReference type="Proteomes" id="UP000576550">
    <property type="component" value="Unassembled WGS sequence"/>
</dbReference>